<dbReference type="NCBIfam" id="TIGR00370">
    <property type="entry name" value="5-oxoprolinase subunit PxpB"/>
    <property type="match status" value="1"/>
</dbReference>
<dbReference type="InterPro" id="IPR003833">
    <property type="entry name" value="CT_C_D"/>
</dbReference>
<dbReference type="PANTHER" id="PTHR43309">
    <property type="entry name" value="5-OXOPROLINASE SUBUNIT C"/>
    <property type="match status" value="1"/>
</dbReference>
<feature type="domain" description="Carboxyltransferase" evidence="4">
    <location>
        <begin position="6"/>
        <end position="204"/>
    </location>
</feature>
<dbReference type="EC" id="3.5.2.9" evidence="6"/>
<accession>A0ABV1KYL5</accession>
<dbReference type="Gene3D" id="3.30.1360.40">
    <property type="match status" value="1"/>
</dbReference>
<keyword evidence="2 6" id="KW-0378">Hydrolase</keyword>
<dbReference type="InterPro" id="IPR029000">
    <property type="entry name" value="Cyclophilin-like_dom_sf"/>
</dbReference>
<sequence length="593" mass="64144">MRNSAISVQPLGDRALTLLWTGPVSTAALAAKARAVEELAFPWFQEAVPAYRTITIHLCYHTFSLKLAADELVRSLDSISDNQLPPPRQVELPVVYGGEQGPDLAESAKRSGITEQQFVQRHAEAAYEVAMIGFAPGFPYLNGLNNTLAQPRHSTPRMKVSAGAVGIAGNQTGVYPVASPGGWQIIGRTSKRLFRLEADDPFLLAPGDIVKFVPVEEFEELEELAEAPIVSQDIPTPEEAKRNQLIPALTVLKPGLLTTVQDLGRKGWQRFGVSVGGAMDEAAARTANLLVNNDEDAAVLELTLIGGSYLIEQDLLISLCGADLEATANGERLPMNRPVYLSQETTLSFGRAVSGCRAYLAISGGIDVPYLLGSRSADPRARMGGGFGRALKTGDWLGSLQSSEQADMLKAKLRKKMIDSHARWSSVSWCTMGWPEGAAYQATQTNLIESRVITLRVLLGAEWEEFSPDSRKRLFNEPYRIEASSDRMGLRLSGGAIIRDKHEELQSHGVVSGTIQVPPNGQPIILAAACQPTGGYPKIAHVISADLPLLAQAVPGDWLGFKLTDIGTAEQALREREKDLAILKAGMSMFARS</sequence>
<dbReference type="Proteomes" id="UP001493487">
    <property type="component" value="Unassembled WGS sequence"/>
</dbReference>
<dbReference type="EMBL" id="JASKHM010000012">
    <property type="protein sequence ID" value="MEQ4484793.1"/>
    <property type="molecule type" value="Genomic_DNA"/>
</dbReference>
<evidence type="ECO:0000259" key="5">
    <source>
        <dbReference type="SMART" id="SM00797"/>
    </source>
</evidence>
<evidence type="ECO:0000256" key="2">
    <source>
        <dbReference type="ARBA" id="ARBA00022801"/>
    </source>
</evidence>
<dbReference type="InterPro" id="IPR010016">
    <property type="entry name" value="PxpB"/>
</dbReference>
<evidence type="ECO:0000259" key="4">
    <source>
        <dbReference type="SMART" id="SM00796"/>
    </source>
</evidence>
<organism evidence="6 7">
    <name type="scientific">Cohnella silvisoli</name>
    <dbReference type="NCBI Taxonomy" id="2873699"/>
    <lineage>
        <taxon>Bacteria</taxon>
        <taxon>Bacillati</taxon>
        <taxon>Bacillota</taxon>
        <taxon>Bacilli</taxon>
        <taxon>Bacillales</taxon>
        <taxon>Paenibacillaceae</taxon>
        <taxon>Cohnella</taxon>
    </lineage>
</organism>
<gene>
    <name evidence="6" type="primary">pxpB</name>
    <name evidence="6" type="ORF">QJS35_20615</name>
</gene>
<feature type="domain" description="Carboxyltransferase" evidence="5">
    <location>
        <begin position="270"/>
        <end position="579"/>
    </location>
</feature>
<proteinExistence type="predicted"/>
<name>A0ABV1KYL5_9BACL</name>
<dbReference type="Pfam" id="PF02626">
    <property type="entry name" value="CT_A_B"/>
    <property type="match status" value="1"/>
</dbReference>
<evidence type="ECO:0000256" key="3">
    <source>
        <dbReference type="ARBA" id="ARBA00022840"/>
    </source>
</evidence>
<evidence type="ECO:0000313" key="7">
    <source>
        <dbReference type="Proteomes" id="UP001493487"/>
    </source>
</evidence>
<protein>
    <submittedName>
        <fullName evidence="6">5-oxoprolinase subunit PxpB</fullName>
        <ecNumber evidence="6">3.5.2.9</ecNumber>
    </submittedName>
</protein>
<dbReference type="GO" id="GO:0017168">
    <property type="term" value="F:5-oxoprolinase (ATP-hydrolyzing) activity"/>
    <property type="evidence" value="ECO:0007669"/>
    <property type="project" value="UniProtKB-EC"/>
</dbReference>
<dbReference type="InterPro" id="IPR052708">
    <property type="entry name" value="PxpC"/>
</dbReference>
<evidence type="ECO:0000256" key="1">
    <source>
        <dbReference type="ARBA" id="ARBA00022741"/>
    </source>
</evidence>
<dbReference type="SMART" id="SM00797">
    <property type="entry name" value="AHS2"/>
    <property type="match status" value="1"/>
</dbReference>
<dbReference type="Gene3D" id="2.40.100.10">
    <property type="entry name" value="Cyclophilin-like"/>
    <property type="match status" value="2"/>
</dbReference>
<reference evidence="6 7" key="1">
    <citation type="journal article" date="2023" name="Genome Announc.">
        <title>Pan-Genome Analyses of the Genus Cohnella and Proposal of the Novel Species Cohnella silvisoli sp. nov., Isolated from Forest Soil.</title>
        <authorList>
            <person name="Wang C."/>
            <person name="Mao L."/>
            <person name="Bao G."/>
            <person name="Zhu H."/>
        </authorList>
    </citation>
    <scope>NUCLEOTIDE SEQUENCE [LARGE SCALE GENOMIC DNA]</scope>
    <source>
        <strain evidence="6 7">NL03-T5-1</strain>
    </source>
</reference>
<evidence type="ECO:0000313" key="6">
    <source>
        <dbReference type="EMBL" id="MEQ4484793.1"/>
    </source>
</evidence>
<dbReference type="SMART" id="SM00796">
    <property type="entry name" value="AHS1"/>
    <property type="match status" value="1"/>
</dbReference>
<keyword evidence="1" id="KW-0547">Nucleotide-binding</keyword>
<keyword evidence="7" id="KW-1185">Reference proteome</keyword>
<dbReference type="SUPFAM" id="SSF50891">
    <property type="entry name" value="Cyclophilin-like"/>
    <property type="match status" value="2"/>
</dbReference>
<keyword evidence="3" id="KW-0067">ATP-binding</keyword>
<dbReference type="RefSeq" id="WP_232187165.1">
    <property type="nucleotide sequence ID" value="NZ_JAIOAP010000011.1"/>
</dbReference>
<dbReference type="PANTHER" id="PTHR43309:SF5">
    <property type="entry name" value="5-OXOPROLINASE SUBUNIT C"/>
    <property type="match status" value="1"/>
</dbReference>
<dbReference type="Pfam" id="PF02682">
    <property type="entry name" value="CT_C_D"/>
    <property type="match status" value="1"/>
</dbReference>
<comment type="caution">
    <text evidence="6">The sequence shown here is derived from an EMBL/GenBank/DDBJ whole genome shotgun (WGS) entry which is preliminary data.</text>
</comment>
<dbReference type="InterPro" id="IPR003778">
    <property type="entry name" value="CT_A_B"/>
</dbReference>
<dbReference type="NCBIfam" id="TIGR00724">
    <property type="entry name" value="urea_amlyse_rel"/>
    <property type="match status" value="1"/>
</dbReference>
<dbReference type="SUPFAM" id="SSF160467">
    <property type="entry name" value="PH0987 N-terminal domain-like"/>
    <property type="match status" value="1"/>
</dbReference>